<dbReference type="SUPFAM" id="SSF47203">
    <property type="entry name" value="Acyl-CoA dehydrogenase C-terminal domain-like"/>
    <property type="match status" value="2"/>
</dbReference>
<keyword evidence="9" id="KW-0443">Lipid metabolism</keyword>
<protein>
    <recommendedName>
        <fullName evidence="4">acyl-CoA oxidase</fullName>
        <ecNumber evidence="4">1.3.3.6</ecNumber>
    </recommendedName>
</protein>
<evidence type="ECO:0000256" key="10">
    <source>
        <dbReference type="ARBA" id="ARBA00023140"/>
    </source>
</evidence>
<dbReference type="InterPro" id="IPR006091">
    <property type="entry name" value="Acyl-CoA_Oxase/DH_mid-dom"/>
</dbReference>
<dbReference type="Pfam" id="PF02771">
    <property type="entry name" value="Acyl-CoA_dh_N"/>
    <property type="match status" value="1"/>
</dbReference>
<feature type="domain" description="Acyl-CoA oxidase C-terminal" evidence="12">
    <location>
        <begin position="532"/>
        <end position="670"/>
    </location>
</feature>
<dbReference type="RefSeq" id="WP_096798639.1">
    <property type="nucleotide sequence ID" value="NZ_CP023564.1"/>
</dbReference>
<evidence type="ECO:0000256" key="11">
    <source>
        <dbReference type="SAM" id="MobiDB-lite"/>
    </source>
</evidence>
<evidence type="ECO:0000256" key="6">
    <source>
        <dbReference type="ARBA" id="ARBA00022827"/>
    </source>
</evidence>
<dbReference type="Pfam" id="PF01756">
    <property type="entry name" value="ACOX"/>
    <property type="match status" value="1"/>
</dbReference>
<keyword evidence="10" id="KW-0576">Peroxisome</keyword>
<reference evidence="16 17" key="1">
    <citation type="journal article" date="2014" name="Int. J. Syst. Evol. Microbiol.">
        <title>Brachybacterium ginsengisoli sp. nov., isolated from soil of a ginseng field.</title>
        <authorList>
            <person name="Hoang V.A."/>
            <person name="Kim Y.J."/>
            <person name="Nguyen N.L."/>
            <person name="Yang D.C."/>
        </authorList>
    </citation>
    <scope>NUCLEOTIDE SEQUENCE [LARGE SCALE GENOMIC DNA]</scope>
    <source>
        <strain evidence="16 17">DCY80</strain>
    </source>
</reference>
<name>A0A291GVF4_9MICO</name>
<evidence type="ECO:0000256" key="5">
    <source>
        <dbReference type="ARBA" id="ARBA00022630"/>
    </source>
</evidence>
<evidence type="ECO:0000256" key="7">
    <source>
        <dbReference type="ARBA" id="ARBA00022832"/>
    </source>
</evidence>
<comment type="similarity">
    <text evidence="3">Belongs to the acyl-CoA oxidase family.</text>
</comment>
<dbReference type="SUPFAM" id="SSF56645">
    <property type="entry name" value="Acyl-CoA dehydrogenase NM domain-like"/>
    <property type="match status" value="1"/>
</dbReference>
<feature type="compositionally biased region" description="Basic and acidic residues" evidence="11">
    <location>
        <begin position="701"/>
        <end position="725"/>
    </location>
</feature>
<accession>A0A291GVF4</accession>
<dbReference type="PANTHER" id="PTHR10909">
    <property type="entry name" value="ELECTRON TRANSPORT OXIDOREDUCTASE"/>
    <property type="match status" value="1"/>
</dbReference>
<keyword evidence="7" id="KW-0276">Fatty acid metabolism</keyword>
<dbReference type="FunFam" id="2.40.110.10:FF:000005">
    <property type="entry name" value="Acyl-coenzyme A oxidase"/>
    <property type="match status" value="1"/>
</dbReference>
<evidence type="ECO:0000256" key="2">
    <source>
        <dbReference type="ARBA" id="ARBA00004275"/>
    </source>
</evidence>
<feature type="region of interest" description="Disordered" evidence="11">
    <location>
        <begin position="686"/>
        <end position="725"/>
    </location>
</feature>
<evidence type="ECO:0000259" key="13">
    <source>
        <dbReference type="Pfam" id="PF02770"/>
    </source>
</evidence>
<dbReference type="EC" id="1.3.3.6" evidence="4"/>
<evidence type="ECO:0000313" key="16">
    <source>
        <dbReference type="EMBL" id="ATG54167.1"/>
    </source>
</evidence>
<dbReference type="InterPro" id="IPR046373">
    <property type="entry name" value="Acyl-CoA_Oxase/DH_mid-dom_sf"/>
</dbReference>
<feature type="domain" description="Acyl-CoA oxidase/dehydrogenase middle" evidence="13">
    <location>
        <begin position="163"/>
        <end position="275"/>
    </location>
</feature>
<feature type="domain" description="Acyl-CoA oxidase C-alpha1" evidence="15">
    <location>
        <begin position="311"/>
        <end position="470"/>
    </location>
</feature>
<evidence type="ECO:0000256" key="3">
    <source>
        <dbReference type="ARBA" id="ARBA00006288"/>
    </source>
</evidence>
<organism evidence="16 17">
    <name type="scientific">Brachybacterium ginsengisoli</name>
    <dbReference type="NCBI Taxonomy" id="1331682"/>
    <lineage>
        <taxon>Bacteria</taxon>
        <taxon>Bacillati</taxon>
        <taxon>Actinomycetota</taxon>
        <taxon>Actinomycetes</taxon>
        <taxon>Micrococcales</taxon>
        <taxon>Dermabacteraceae</taxon>
        <taxon>Brachybacterium</taxon>
    </lineage>
</organism>
<dbReference type="InterPro" id="IPR009100">
    <property type="entry name" value="AcylCoA_DH/oxidase_NM_dom_sf"/>
</dbReference>
<dbReference type="EMBL" id="CP023564">
    <property type="protein sequence ID" value="ATG54167.1"/>
    <property type="molecule type" value="Genomic_DNA"/>
</dbReference>
<dbReference type="Gene3D" id="1.20.140.10">
    <property type="entry name" value="Butyryl-CoA Dehydrogenase, subunit A, domain 3"/>
    <property type="match status" value="2"/>
</dbReference>
<comment type="subcellular location">
    <subcellularLocation>
        <location evidence="2">Peroxisome</location>
    </subcellularLocation>
</comment>
<dbReference type="Pfam" id="PF22924">
    <property type="entry name" value="ACOX_C_alpha1"/>
    <property type="match status" value="1"/>
</dbReference>
<dbReference type="FunFam" id="1.20.140.10:FF:000007">
    <property type="entry name" value="Acyl-coenzyme A oxidase"/>
    <property type="match status" value="1"/>
</dbReference>
<gene>
    <name evidence="16" type="ORF">CFK41_04775</name>
</gene>
<evidence type="ECO:0000313" key="17">
    <source>
        <dbReference type="Proteomes" id="UP000217889"/>
    </source>
</evidence>
<dbReference type="GO" id="GO:0003997">
    <property type="term" value="F:acyl-CoA oxidase activity"/>
    <property type="evidence" value="ECO:0007669"/>
    <property type="project" value="UniProtKB-EC"/>
</dbReference>
<dbReference type="GO" id="GO:0005504">
    <property type="term" value="F:fatty acid binding"/>
    <property type="evidence" value="ECO:0007669"/>
    <property type="project" value="TreeGrafter"/>
</dbReference>
<dbReference type="InterPro" id="IPR036250">
    <property type="entry name" value="AcylCo_DH-like_C"/>
</dbReference>
<dbReference type="InterPro" id="IPR012258">
    <property type="entry name" value="Acyl-CoA_oxidase"/>
</dbReference>
<dbReference type="PIRSF" id="PIRSF000168">
    <property type="entry name" value="Acyl-CoA_oxidase"/>
    <property type="match status" value="1"/>
</dbReference>
<dbReference type="InterPro" id="IPR002655">
    <property type="entry name" value="Acyl-CoA_oxidase_C"/>
</dbReference>
<dbReference type="Gene3D" id="1.10.540.10">
    <property type="entry name" value="Acyl-CoA dehydrogenase/oxidase, N-terminal domain"/>
    <property type="match status" value="1"/>
</dbReference>
<dbReference type="OrthoDB" id="1144545at2"/>
<evidence type="ECO:0000259" key="12">
    <source>
        <dbReference type="Pfam" id="PF01756"/>
    </source>
</evidence>
<dbReference type="FunFam" id="1.20.140.10:FF:000010">
    <property type="entry name" value="Acyl-coenzyme A oxidase"/>
    <property type="match status" value="1"/>
</dbReference>
<sequence>MTTDSRTTPTSAPSPAPVLADPTGPIPVLPGGSDHLDVELVSEALLGRWADARLAARERATRPELHRPMDATVAEHRERVFEQLKVLVEDDVSRPMLPEHLGGPNDNGANVAGFEELVVADPSLQIKAGVQWGLYTSAIIQLGSEEQQRAWVPAAMSLETPGAFAMTEIGHGSDVQSLATTATFDPDGGEDGEWVINTPFRAAWKDFLGNAAIHARAATLFARLITRGVDHGVHCFYVPVRDAEGNLLPGVSSEDDGEKGGLNGIDNGRLAFDHVRVPRTNLLNRYGDVAPDGTYSSPIESPGRRFFTMLGTLVQGRVSLDGSAIRASELALHIAITYATQRRQFSAADPTRETVLMDYQAHLQRLLPKLAATYAGAFAHEQLLQAFDDVFSGREDDPESREDLETLAATLKPTSTRLALDTIQECREACGGAGFMAENQLVGLHQDLDVYATFEGDNTVLLQLVAKRLLSDYTDELRTVDRAGIGRFIAQRAEVLAKRHTPWARLGQSVADRGNSRRAFDSMRQSDFQEEMLADRARVKVEEVALALRGAARMSPADAASEVNKHQVEMLDAARAHADLVRWRAFTAGIEALEGPGAEGSRAVLTDVRDLFGLTAINDDLAWFLLGGMISTQRGRQIESDLRRLLWRLRPHVLDLVAAFDVRPGHVRAPIALGGEQERQDEAAAYFRAQRASSDSPVSEKTLRDQEKRARRAEARRDGKRDTRR</sequence>
<keyword evidence="17" id="KW-1185">Reference proteome</keyword>
<keyword evidence="5" id="KW-0285">Flavoprotein</keyword>
<dbReference type="GO" id="GO:0033540">
    <property type="term" value="P:fatty acid beta-oxidation using acyl-CoA oxidase"/>
    <property type="evidence" value="ECO:0007669"/>
    <property type="project" value="TreeGrafter"/>
</dbReference>
<feature type="compositionally biased region" description="Low complexity" evidence="11">
    <location>
        <begin position="1"/>
        <end position="13"/>
    </location>
</feature>
<dbReference type="Gene3D" id="2.40.110.10">
    <property type="entry name" value="Butyryl-CoA Dehydrogenase, subunit A, domain 2"/>
    <property type="match status" value="1"/>
</dbReference>
<evidence type="ECO:0000256" key="8">
    <source>
        <dbReference type="ARBA" id="ARBA00023002"/>
    </source>
</evidence>
<evidence type="ECO:0000256" key="1">
    <source>
        <dbReference type="ARBA" id="ARBA00001974"/>
    </source>
</evidence>
<dbReference type="InterPro" id="IPR013786">
    <property type="entry name" value="AcylCoA_DH/ox_N"/>
</dbReference>
<dbReference type="Pfam" id="PF02770">
    <property type="entry name" value="Acyl-CoA_dh_M"/>
    <property type="match status" value="1"/>
</dbReference>
<dbReference type="Proteomes" id="UP000217889">
    <property type="component" value="Chromosome"/>
</dbReference>
<keyword evidence="8" id="KW-0560">Oxidoreductase</keyword>
<evidence type="ECO:0000259" key="14">
    <source>
        <dbReference type="Pfam" id="PF02771"/>
    </source>
</evidence>
<evidence type="ECO:0000259" key="15">
    <source>
        <dbReference type="Pfam" id="PF22924"/>
    </source>
</evidence>
<proteinExistence type="inferred from homology"/>
<dbReference type="GO" id="GO:0071949">
    <property type="term" value="F:FAD binding"/>
    <property type="evidence" value="ECO:0007669"/>
    <property type="project" value="InterPro"/>
</dbReference>
<feature type="region of interest" description="Disordered" evidence="11">
    <location>
        <begin position="1"/>
        <end position="31"/>
    </location>
</feature>
<feature type="domain" description="Acyl-CoA dehydrogenase/oxidase N-terminal" evidence="14">
    <location>
        <begin position="71"/>
        <end position="157"/>
    </location>
</feature>
<evidence type="ECO:0000256" key="4">
    <source>
        <dbReference type="ARBA" id="ARBA00012870"/>
    </source>
</evidence>
<dbReference type="KEGG" id="bgg:CFK41_04775"/>
<dbReference type="InterPro" id="IPR037069">
    <property type="entry name" value="AcylCoA_DH/ox_N_sf"/>
</dbReference>
<comment type="cofactor">
    <cofactor evidence="1">
        <name>FAD</name>
        <dbReference type="ChEBI" id="CHEBI:57692"/>
    </cofactor>
</comment>
<dbReference type="GO" id="GO:0055088">
    <property type="term" value="P:lipid homeostasis"/>
    <property type="evidence" value="ECO:0007669"/>
    <property type="project" value="TreeGrafter"/>
</dbReference>
<evidence type="ECO:0000256" key="9">
    <source>
        <dbReference type="ARBA" id="ARBA00023098"/>
    </source>
</evidence>
<keyword evidence="6" id="KW-0274">FAD</keyword>
<dbReference type="AlphaFoldDB" id="A0A291GVF4"/>
<dbReference type="InterPro" id="IPR055060">
    <property type="entry name" value="ACOX_C_alpha1"/>
</dbReference>